<dbReference type="InterPro" id="IPR036286">
    <property type="entry name" value="LexA/Signal_pep-like_sf"/>
</dbReference>
<dbReference type="InterPro" id="IPR015927">
    <property type="entry name" value="Peptidase_S24_S26A/B/C"/>
</dbReference>
<dbReference type="SUPFAM" id="SSF51306">
    <property type="entry name" value="LexA/Signal peptidase"/>
    <property type="match status" value="1"/>
</dbReference>
<dbReference type="Proteomes" id="UP000237580">
    <property type="component" value="Unassembled WGS sequence"/>
</dbReference>
<keyword evidence="2" id="KW-0378">Hydrolase</keyword>
<organism evidence="2 3">
    <name type="scientific">Pseudomonas syringae pv. persicae</name>
    <dbReference type="NCBI Taxonomy" id="237306"/>
    <lineage>
        <taxon>Bacteria</taxon>
        <taxon>Pseudomonadati</taxon>
        <taxon>Pseudomonadota</taxon>
        <taxon>Gammaproteobacteria</taxon>
        <taxon>Pseudomonadales</taxon>
        <taxon>Pseudomonadaceae</taxon>
        <taxon>Pseudomonas</taxon>
    </lineage>
</organism>
<dbReference type="EMBL" id="ODAM01000160">
    <property type="protein sequence ID" value="SOQ15671.1"/>
    <property type="molecule type" value="Genomic_DNA"/>
</dbReference>
<dbReference type="AlphaFoldDB" id="A0AB38EP00"/>
<evidence type="ECO:0000313" key="3">
    <source>
        <dbReference type="Proteomes" id="UP000237580"/>
    </source>
</evidence>
<protein>
    <submittedName>
        <fullName evidence="2">Ultraviolet light resistance protein A</fullName>
        <ecNumber evidence="2">3.4.21.-</ecNumber>
    </submittedName>
</protein>
<name>A0AB38EP00_9PSED</name>
<dbReference type="EC" id="3.4.21.-" evidence="2"/>
<evidence type="ECO:0000259" key="1">
    <source>
        <dbReference type="Pfam" id="PF00717"/>
    </source>
</evidence>
<dbReference type="GO" id="GO:0016787">
    <property type="term" value="F:hydrolase activity"/>
    <property type="evidence" value="ECO:0007669"/>
    <property type="project" value="UniProtKB-KW"/>
</dbReference>
<gene>
    <name evidence="2" type="ORF">NCPPB2254_05558</name>
</gene>
<sequence>MMIVSRLLYAHTGKLASNQVGIMNVKILGRLCRSGKVVPLYTFKIPAGFPNPAADHIEQDFSFDRLMDLRALHIYVAKIDGDSMEGSLENSEKIVR</sequence>
<comment type="caution">
    <text evidence="2">The sequence shown here is derived from an EMBL/GenBank/DDBJ whole genome shotgun (WGS) entry which is preliminary data.</text>
</comment>
<proteinExistence type="predicted"/>
<dbReference type="Pfam" id="PF00717">
    <property type="entry name" value="Peptidase_S24"/>
    <property type="match status" value="1"/>
</dbReference>
<accession>A0AB38EP00</accession>
<reference evidence="2 3" key="1">
    <citation type="submission" date="2017-11" db="EMBL/GenBank/DDBJ databases">
        <authorList>
            <person name="Blom J."/>
        </authorList>
    </citation>
    <scope>NUCLEOTIDE SEQUENCE [LARGE SCALE GENOMIC DNA]</scope>
    <source>
        <strain evidence="2">NCPPB 2254</strain>
    </source>
</reference>
<feature type="domain" description="Peptidase S24/S26A/S26B/S26C" evidence="1">
    <location>
        <begin position="39"/>
        <end position="91"/>
    </location>
</feature>
<evidence type="ECO:0000313" key="2">
    <source>
        <dbReference type="EMBL" id="SOQ15671.1"/>
    </source>
</evidence>